<evidence type="ECO:0000313" key="1">
    <source>
        <dbReference type="EMBL" id="RYU64334.1"/>
    </source>
</evidence>
<sequence length="201" mass="22772">MYHIALTSLSTNRFSVTFRAASPFSISRYFNISIEETSCEDVGTLLSESKKFTVELCHIEEPTSMTCYTLKKSSYCSAKNVFSYIANLLTELHVVPKGVPVVIEFDLHNKHHSMVIMNAGLEPVQYPYESMMNDKTYAINLLERGQKELSQGCRTKGNSMIQLASRIADAMGVYQLNPFDDKKHGLLYDMLNRAITRHIQA</sequence>
<reference evidence="1 2" key="1">
    <citation type="submission" date="2019-02" db="EMBL/GenBank/DDBJ databases">
        <title>Genome sequences of Aliivibrio finisterrensis strains from farmed Atlantic salmon.</title>
        <authorList>
            <person name="Bowman J.P."/>
        </authorList>
    </citation>
    <scope>NUCLEOTIDE SEQUENCE [LARGE SCALE GENOMIC DNA]</scope>
    <source>
        <strain evidence="1 2">A21</strain>
    </source>
</reference>
<keyword evidence="2" id="KW-1185">Reference proteome</keyword>
<gene>
    <name evidence="1" type="ORF">ERW53_10375</name>
</gene>
<name>A0ABY0I6X9_9GAMM</name>
<evidence type="ECO:0000313" key="2">
    <source>
        <dbReference type="Proteomes" id="UP000294166"/>
    </source>
</evidence>
<dbReference type="EMBL" id="SEZN01000016">
    <property type="protein sequence ID" value="RYU64334.1"/>
    <property type="molecule type" value="Genomic_DNA"/>
</dbReference>
<accession>A0ABY0I6X9</accession>
<comment type="caution">
    <text evidence="1">The sequence shown here is derived from an EMBL/GenBank/DDBJ whole genome shotgun (WGS) entry which is preliminary data.</text>
</comment>
<organism evidence="1 2">
    <name type="scientific">Aliivibrio finisterrensis</name>
    <dbReference type="NCBI Taxonomy" id="511998"/>
    <lineage>
        <taxon>Bacteria</taxon>
        <taxon>Pseudomonadati</taxon>
        <taxon>Pseudomonadota</taxon>
        <taxon>Gammaproteobacteria</taxon>
        <taxon>Vibrionales</taxon>
        <taxon>Vibrionaceae</taxon>
        <taxon>Aliivibrio</taxon>
    </lineage>
</organism>
<proteinExistence type="predicted"/>
<dbReference type="Proteomes" id="UP000294166">
    <property type="component" value="Unassembled WGS sequence"/>
</dbReference>
<protein>
    <submittedName>
        <fullName evidence="1">Uncharacterized protein</fullName>
    </submittedName>
</protein>
<dbReference type="RefSeq" id="WP_130066497.1">
    <property type="nucleotide sequence ID" value="NZ_SEZN01000016.1"/>
</dbReference>